<evidence type="ECO:0000259" key="5">
    <source>
        <dbReference type="PROSITE" id="PS50865"/>
    </source>
</evidence>
<dbReference type="Gene3D" id="6.10.140.2220">
    <property type="match status" value="1"/>
</dbReference>
<keyword evidence="7" id="KW-1185">Reference proteome</keyword>
<name>A0A165SP55_9APHY</name>
<dbReference type="InterPro" id="IPR002893">
    <property type="entry name" value="Znf_MYND"/>
</dbReference>
<gene>
    <name evidence="6" type="ORF">DAEQUDRAFT_652597</name>
</gene>
<reference evidence="6 7" key="1">
    <citation type="journal article" date="2016" name="Mol. Biol. Evol.">
        <title>Comparative Genomics of Early-Diverging Mushroom-Forming Fungi Provides Insights into the Origins of Lignocellulose Decay Capabilities.</title>
        <authorList>
            <person name="Nagy L.G."/>
            <person name="Riley R."/>
            <person name="Tritt A."/>
            <person name="Adam C."/>
            <person name="Daum C."/>
            <person name="Floudas D."/>
            <person name="Sun H."/>
            <person name="Yadav J.S."/>
            <person name="Pangilinan J."/>
            <person name="Larsson K.H."/>
            <person name="Matsuura K."/>
            <person name="Barry K."/>
            <person name="Labutti K."/>
            <person name="Kuo R."/>
            <person name="Ohm R.A."/>
            <person name="Bhattacharya S.S."/>
            <person name="Shirouzu T."/>
            <person name="Yoshinaga Y."/>
            <person name="Martin F.M."/>
            <person name="Grigoriev I.V."/>
            <person name="Hibbett D.S."/>
        </authorList>
    </citation>
    <scope>NUCLEOTIDE SEQUENCE [LARGE SCALE GENOMIC DNA]</scope>
    <source>
        <strain evidence="6 7">L-15889</strain>
    </source>
</reference>
<feature type="non-terminal residue" evidence="6">
    <location>
        <position position="1"/>
    </location>
</feature>
<dbReference type="STRING" id="1314783.A0A165SP55"/>
<dbReference type="OrthoDB" id="549788at2759"/>
<dbReference type="Pfam" id="PF01753">
    <property type="entry name" value="zf-MYND"/>
    <property type="match status" value="1"/>
</dbReference>
<evidence type="ECO:0000313" key="7">
    <source>
        <dbReference type="Proteomes" id="UP000076727"/>
    </source>
</evidence>
<proteinExistence type="predicted"/>
<evidence type="ECO:0000313" key="6">
    <source>
        <dbReference type="EMBL" id="KZT72287.1"/>
    </source>
</evidence>
<keyword evidence="1" id="KW-0479">Metal-binding</keyword>
<organism evidence="6 7">
    <name type="scientific">Daedalea quercina L-15889</name>
    <dbReference type="NCBI Taxonomy" id="1314783"/>
    <lineage>
        <taxon>Eukaryota</taxon>
        <taxon>Fungi</taxon>
        <taxon>Dikarya</taxon>
        <taxon>Basidiomycota</taxon>
        <taxon>Agaricomycotina</taxon>
        <taxon>Agaricomycetes</taxon>
        <taxon>Polyporales</taxon>
        <taxon>Fomitopsis</taxon>
    </lineage>
</organism>
<dbReference type="SUPFAM" id="SSF144232">
    <property type="entry name" value="HIT/MYND zinc finger-like"/>
    <property type="match status" value="1"/>
</dbReference>
<protein>
    <recommendedName>
        <fullName evidence="5">MYND-type domain-containing protein</fullName>
    </recommendedName>
</protein>
<dbReference type="PROSITE" id="PS50865">
    <property type="entry name" value="ZF_MYND_2"/>
    <property type="match status" value="1"/>
</dbReference>
<dbReference type="EMBL" id="KV429041">
    <property type="protein sequence ID" value="KZT72287.1"/>
    <property type="molecule type" value="Genomic_DNA"/>
</dbReference>
<dbReference type="GO" id="GO:0008270">
    <property type="term" value="F:zinc ion binding"/>
    <property type="evidence" value="ECO:0007669"/>
    <property type="project" value="UniProtKB-KW"/>
</dbReference>
<evidence type="ECO:0000256" key="2">
    <source>
        <dbReference type="ARBA" id="ARBA00022771"/>
    </source>
</evidence>
<evidence type="ECO:0000256" key="3">
    <source>
        <dbReference type="ARBA" id="ARBA00022833"/>
    </source>
</evidence>
<evidence type="ECO:0000256" key="1">
    <source>
        <dbReference type="ARBA" id="ARBA00022723"/>
    </source>
</evidence>
<dbReference type="Proteomes" id="UP000076727">
    <property type="component" value="Unassembled WGS sequence"/>
</dbReference>
<dbReference type="AlphaFoldDB" id="A0A165SP55"/>
<evidence type="ECO:0000256" key="4">
    <source>
        <dbReference type="PROSITE-ProRule" id="PRU00134"/>
    </source>
</evidence>
<keyword evidence="2 4" id="KW-0863">Zinc-finger</keyword>
<feature type="non-terminal residue" evidence="6">
    <location>
        <position position="77"/>
    </location>
</feature>
<sequence length="77" mass="8885">QHVFEGLRWAAELRHCCAPECMETFATKGRKFSQCAGCGVLRYCSKDCQKSVWKHTMAPHKDICSKLRTLRERTNIP</sequence>
<feature type="domain" description="MYND-type" evidence="5">
    <location>
        <begin position="21"/>
        <end position="64"/>
    </location>
</feature>
<accession>A0A165SP55</accession>
<keyword evidence="3" id="KW-0862">Zinc</keyword>